<proteinExistence type="predicted"/>
<protein>
    <submittedName>
        <fullName evidence="2">Uncharacterized protein</fullName>
    </submittedName>
</protein>
<dbReference type="AlphaFoldDB" id="A0A6N6MSR7"/>
<evidence type="ECO:0000313" key="3">
    <source>
        <dbReference type="Proteomes" id="UP000441523"/>
    </source>
</evidence>
<evidence type="ECO:0000256" key="1">
    <source>
        <dbReference type="SAM" id="MobiDB-lite"/>
    </source>
</evidence>
<reference evidence="2 3" key="1">
    <citation type="submission" date="2019-09" db="EMBL/GenBank/DDBJ databases">
        <title>YIM 132548 draft genome.</title>
        <authorList>
            <person name="Jiang L."/>
        </authorList>
    </citation>
    <scope>NUCLEOTIDE SEQUENCE [LARGE SCALE GENOMIC DNA]</scope>
    <source>
        <strain evidence="2 3">YIM 132548</strain>
    </source>
</reference>
<accession>A0A6N6MSR7</accession>
<gene>
    <name evidence="2" type="ORF">F6X51_11870</name>
</gene>
<feature type="region of interest" description="Disordered" evidence="1">
    <location>
        <begin position="72"/>
        <end position="94"/>
    </location>
</feature>
<name>A0A6N6MSR7_9HYPH</name>
<evidence type="ECO:0000313" key="2">
    <source>
        <dbReference type="EMBL" id="KAB1073433.1"/>
    </source>
</evidence>
<sequence>MGDDQARHRAKALNEARSLARSGLHADHRSIVETLRGNDILHDACRWFEDARFKAQLNQICAHAKEMHALRAQAERTRRRNWRAPTPGAEQPST</sequence>
<organism evidence="2 3">
    <name type="scientific">Methylobacterium planeticum</name>
    <dbReference type="NCBI Taxonomy" id="2615211"/>
    <lineage>
        <taxon>Bacteria</taxon>
        <taxon>Pseudomonadati</taxon>
        <taxon>Pseudomonadota</taxon>
        <taxon>Alphaproteobacteria</taxon>
        <taxon>Hyphomicrobiales</taxon>
        <taxon>Methylobacteriaceae</taxon>
        <taxon>Methylobacterium</taxon>
    </lineage>
</organism>
<comment type="caution">
    <text evidence="2">The sequence shown here is derived from an EMBL/GenBank/DDBJ whole genome shotgun (WGS) entry which is preliminary data.</text>
</comment>
<dbReference type="EMBL" id="VZZJ01000008">
    <property type="protein sequence ID" value="KAB1073433.1"/>
    <property type="molecule type" value="Genomic_DNA"/>
</dbReference>
<dbReference type="Proteomes" id="UP000441523">
    <property type="component" value="Unassembled WGS sequence"/>
</dbReference>
<dbReference type="RefSeq" id="WP_150963837.1">
    <property type="nucleotide sequence ID" value="NZ_VZZJ01000008.1"/>
</dbReference>
<keyword evidence="3" id="KW-1185">Reference proteome</keyword>